<name>A0ACC1XFM1_MELAZ</name>
<keyword evidence="1" id="KW-0808">Transferase</keyword>
<dbReference type="Proteomes" id="UP001164539">
    <property type="component" value="Chromosome 10"/>
</dbReference>
<proteinExistence type="predicted"/>
<accession>A0ACC1XFM1</accession>
<gene>
    <name evidence="1" type="ORF">OWV82_018934</name>
</gene>
<keyword evidence="1" id="KW-0239">DNA-directed DNA polymerase</keyword>
<sequence>MRRTRSLELVAFNPEIEWTLHHLRRERRNRAINMAEEKDQNPLPPQPQQQPRTLYDYFQLVVNDNYSGIRRQAINANNFELKLALINFVKQDQYEGLSHEDPNIHLAMFLEVCDTIKMNGVDQDLI</sequence>
<comment type="caution">
    <text evidence="1">The sequence shown here is derived from an EMBL/GenBank/DDBJ whole genome shotgun (WGS) entry which is preliminary data.</text>
</comment>
<organism evidence="1 2">
    <name type="scientific">Melia azedarach</name>
    <name type="common">Chinaberry tree</name>
    <dbReference type="NCBI Taxonomy" id="155640"/>
    <lineage>
        <taxon>Eukaryota</taxon>
        <taxon>Viridiplantae</taxon>
        <taxon>Streptophyta</taxon>
        <taxon>Embryophyta</taxon>
        <taxon>Tracheophyta</taxon>
        <taxon>Spermatophyta</taxon>
        <taxon>Magnoliopsida</taxon>
        <taxon>eudicotyledons</taxon>
        <taxon>Gunneridae</taxon>
        <taxon>Pentapetalae</taxon>
        <taxon>rosids</taxon>
        <taxon>malvids</taxon>
        <taxon>Sapindales</taxon>
        <taxon>Meliaceae</taxon>
        <taxon>Melia</taxon>
    </lineage>
</organism>
<protein>
    <submittedName>
        <fullName evidence="1">DNA-directed DNA polymerase</fullName>
    </submittedName>
</protein>
<keyword evidence="2" id="KW-1185">Reference proteome</keyword>
<keyword evidence="1" id="KW-0548">Nucleotidyltransferase</keyword>
<dbReference type="EMBL" id="CM051403">
    <property type="protein sequence ID" value="KAJ4709095.1"/>
    <property type="molecule type" value="Genomic_DNA"/>
</dbReference>
<reference evidence="1 2" key="1">
    <citation type="journal article" date="2023" name="Science">
        <title>Complex scaffold remodeling in plant triterpene biosynthesis.</title>
        <authorList>
            <person name="De La Pena R."/>
            <person name="Hodgson H."/>
            <person name="Liu J.C."/>
            <person name="Stephenson M.J."/>
            <person name="Martin A.C."/>
            <person name="Owen C."/>
            <person name="Harkess A."/>
            <person name="Leebens-Mack J."/>
            <person name="Jimenez L.E."/>
            <person name="Osbourn A."/>
            <person name="Sattely E.S."/>
        </authorList>
    </citation>
    <scope>NUCLEOTIDE SEQUENCE [LARGE SCALE GENOMIC DNA]</scope>
    <source>
        <strain evidence="2">cv. JPN11</strain>
        <tissue evidence="1">Leaf</tissue>
    </source>
</reference>
<evidence type="ECO:0000313" key="1">
    <source>
        <dbReference type="EMBL" id="KAJ4709095.1"/>
    </source>
</evidence>
<evidence type="ECO:0000313" key="2">
    <source>
        <dbReference type="Proteomes" id="UP001164539"/>
    </source>
</evidence>